<evidence type="ECO:0000313" key="2">
    <source>
        <dbReference type="Proteomes" id="UP000027222"/>
    </source>
</evidence>
<proteinExistence type="predicted"/>
<dbReference type="Gene3D" id="1.20.1280.50">
    <property type="match status" value="1"/>
</dbReference>
<keyword evidence="2" id="KW-1185">Reference proteome</keyword>
<name>A0A067U0R4_GALM3</name>
<accession>A0A067U0R4</accession>
<reference evidence="2" key="1">
    <citation type="journal article" date="2014" name="Proc. Natl. Acad. Sci. U.S.A.">
        <title>Extensive sampling of basidiomycete genomes demonstrates inadequacy of the white-rot/brown-rot paradigm for wood decay fungi.</title>
        <authorList>
            <person name="Riley R."/>
            <person name="Salamov A.A."/>
            <person name="Brown D.W."/>
            <person name="Nagy L.G."/>
            <person name="Floudas D."/>
            <person name="Held B.W."/>
            <person name="Levasseur A."/>
            <person name="Lombard V."/>
            <person name="Morin E."/>
            <person name="Otillar R."/>
            <person name="Lindquist E.A."/>
            <person name="Sun H."/>
            <person name="LaButti K.M."/>
            <person name="Schmutz J."/>
            <person name="Jabbour D."/>
            <person name="Luo H."/>
            <person name="Baker S.E."/>
            <person name="Pisabarro A.G."/>
            <person name="Walton J.D."/>
            <person name="Blanchette R.A."/>
            <person name="Henrissat B."/>
            <person name="Martin F."/>
            <person name="Cullen D."/>
            <person name="Hibbett D.S."/>
            <person name="Grigoriev I.V."/>
        </authorList>
    </citation>
    <scope>NUCLEOTIDE SEQUENCE [LARGE SCALE GENOMIC DNA]</scope>
    <source>
        <strain evidence="2">CBS 339.88</strain>
    </source>
</reference>
<dbReference type="HOGENOM" id="CLU_018544_12_2_1"/>
<sequence length="290" mass="32939">MYRCKFCGNIETLDRDTSFKACQSIRAEPCDACKELDLLNQQISDAKAILDDLCSRRRQVKSRLNHFHPSIIHRMPAELVCSIFEFYIEPGHPLGPPIKGSPLMLGRICQTWRRIAWSTPSLWNSIYLILGPSIHKAQIRLAIEWLGRSGQLPLTIKIHWQKAFMLGENVHLVYPLIEAMNECSIRWFVLRLDLPPSLSSRFRDSGGAASGLHDLSLQSCGLRLHDLDIRWSNLTNIKAIFLHLNEVLEVIHGSLQLTTCHFELVDDGDDESLFTGDLPSSSLEARLCQL</sequence>
<dbReference type="AlphaFoldDB" id="A0A067U0R4"/>
<dbReference type="STRING" id="685588.A0A067U0R4"/>
<gene>
    <name evidence="1" type="ORF">GALMADRAFT_391088</name>
</gene>
<evidence type="ECO:0000313" key="1">
    <source>
        <dbReference type="EMBL" id="KDR85889.1"/>
    </source>
</evidence>
<dbReference type="OrthoDB" id="2269034at2759"/>
<dbReference type="EMBL" id="KL142367">
    <property type="protein sequence ID" value="KDR85889.1"/>
    <property type="molecule type" value="Genomic_DNA"/>
</dbReference>
<protein>
    <submittedName>
        <fullName evidence="1">Uncharacterized protein</fullName>
    </submittedName>
</protein>
<organism evidence="1 2">
    <name type="scientific">Galerina marginata (strain CBS 339.88)</name>
    <dbReference type="NCBI Taxonomy" id="685588"/>
    <lineage>
        <taxon>Eukaryota</taxon>
        <taxon>Fungi</taxon>
        <taxon>Dikarya</taxon>
        <taxon>Basidiomycota</taxon>
        <taxon>Agaricomycotina</taxon>
        <taxon>Agaricomycetes</taxon>
        <taxon>Agaricomycetidae</taxon>
        <taxon>Agaricales</taxon>
        <taxon>Agaricineae</taxon>
        <taxon>Strophariaceae</taxon>
        <taxon>Galerina</taxon>
    </lineage>
</organism>
<dbReference type="Proteomes" id="UP000027222">
    <property type="component" value="Unassembled WGS sequence"/>
</dbReference>